<feature type="chain" id="PRO_5004992042" description="F5/8 type C domain-containing protein" evidence="1">
    <location>
        <begin position="23"/>
        <end position="1057"/>
    </location>
</feature>
<name>Z9JJH6_9GAMM</name>
<feature type="signal peptide" evidence="1">
    <location>
        <begin position="1"/>
        <end position="22"/>
    </location>
</feature>
<dbReference type="InterPro" id="IPR032790">
    <property type="entry name" value="GDE_C"/>
</dbReference>
<dbReference type="InterPro" id="IPR008928">
    <property type="entry name" value="6-hairpin_glycosidase_sf"/>
</dbReference>
<comment type="caution">
    <text evidence="3">The sequence shown here is derived from an EMBL/GenBank/DDBJ whole genome shotgun (WGS) entry which is preliminary data.</text>
</comment>
<protein>
    <recommendedName>
        <fullName evidence="2">F5/8 type C domain-containing protein</fullName>
    </recommendedName>
</protein>
<accession>Z9JJH6</accession>
<evidence type="ECO:0000313" key="4">
    <source>
        <dbReference type="Proteomes" id="UP000020406"/>
    </source>
</evidence>
<dbReference type="EMBL" id="JDSQ01000012">
    <property type="protein sequence ID" value="EWS77917.1"/>
    <property type="molecule type" value="Genomic_DNA"/>
</dbReference>
<dbReference type="SUPFAM" id="SSF48208">
    <property type="entry name" value="Six-hairpin glycosidases"/>
    <property type="match status" value="1"/>
</dbReference>
<dbReference type="Gene3D" id="1.50.10.10">
    <property type="match status" value="1"/>
</dbReference>
<dbReference type="Pfam" id="PF06202">
    <property type="entry name" value="GDE_C"/>
    <property type="match status" value="1"/>
</dbReference>
<dbReference type="Pfam" id="PF00754">
    <property type="entry name" value="F5_F8_type_C"/>
    <property type="match status" value="1"/>
</dbReference>
<feature type="domain" description="F5/8 type C" evidence="2">
    <location>
        <begin position="172"/>
        <end position="311"/>
    </location>
</feature>
<dbReference type="PATRIC" id="fig|1444770.3.peg.1968"/>
<reference evidence="3 4" key="1">
    <citation type="journal article" date="2014" name="Genome Announc.">
        <title>Draft Genome Sequence of Xylella fastidiosa Pear Leaf Scorch Strain in Taiwan.</title>
        <authorList>
            <person name="Su C.C."/>
            <person name="Deng W.L."/>
            <person name="Jan F.J."/>
            <person name="Chang C.J."/>
            <person name="Huang H."/>
            <person name="Chen J."/>
        </authorList>
    </citation>
    <scope>NUCLEOTIDE SEQUENCE [LARGE SCALE GENOMIC DNA]</scope>
    <source>
        <strain evidence="3 4">PLS229</strain>
    </source>
</reference>
<evidence type="ECO:0000313" key="3">
    <source>
        <dbReference type="EMBL" id="EWS77917.1"/>
    </source>
</evidence>
<dbReference type="InterPro" id="IPR000421">
    <property type="entry name" value="FA58C"/>
</dbReference>
<dbReference type="GO" id="GO:0005975">
    <property type="term" value="P:carbohydrate metabolic process"/>
    <property type="evidence" value="ECO:0007669"/>
    <property type="project" value="InterPro"/>
</dbReference>
<dbReference type="eggNOG" id="COG3387">
    <property type="taxonomic scope" value="Bacteria"/>
</dbReference>
<organism evidence="3 4">
    <name type="scientific">Xylella taiwanensis</name>
    <dbReference type="NCBI Taxonomy" id="1444770"/>
    <lineage>
        <taxon>Bacteria</taxon>
        <taxon>Pseudomonadati</taxon>
        <taxon>Pseudomonadota</taxon>
        <taxon>Gammaproteobacteria</taxon>
        <taxon>Lysobacterales</taxon>
        <taxon>Lysobacteraceae</taxon>
        <taxon>Xylella</taxon>
    </lineage>
</organism>
<dbReference type="InterPro" id="IPR012341">
    <property type="entry name" value="6hp_glycosidase-like_sf"/>
</dbReference>
<dbReference type="AlphaFoldDB" id="Z9JJH6"/>
<evidence type="ECO:0000259" key="2">
    <source>
        <dbReference type="PROSITE" id="PS50022"/>
    </source>
</evidence>
<dbReference type="SUPFAM" id="SSF49785">
    <property type="entry name" value="Galactose-binding domain-like"/>
    <property type="match status" value="2"/>
</dbReference>
<keyword evidence="1" id="KW-0732">Signal</keyword>
<dbReference type="Proteomes" id="UP000020406">
    <property type="component" value="Unassembled WGS sequence"/>
</dbReference>
<gene>
    <name evidence="3" type="ORF">AF72_08300</name>
</gene>
<dbReference type="Gene3D" id="2.60.120.260">
    <property type="entry name" value="Galactose-binding domain-like"/>
    <property type="match status" value="2"/>
</dbReference>
<dbReference type="InterPro" id="IPR008979">
    <property type="entry name" value="Galactose-bd-like_sf"/>
</dbReference>
<dbReference type="PROSITE" id="PS50022">
    <property type="entry name" value="FA58C_3"/>
    <property type="match status" value="1"/>
</dbReference>
<proteinExistence type="predicted"/>
<evidence type="ECO:0000256" key="1">
    <source>
        <dbReference type="SAM" id="SignalP"/>
    </source>
</evidence>
<sequence length="1057" mass="118426">MKRMIQILSVVVACIWICAAQAEQEQILDEFEDVSSWKLVLSDHVSGTLRQVAVASGGYALCLDYNFNGVSGDVGIRRELPIQYSENYQFSFLVRGDAPANDLQLKLLDVSGDNVWWVNRTKFEAPPNWTLVSYRKRHIEKAWGPDTDKTLRRSAQIEFNVHNSVGGRGSICFDRLALKALPSPDTSPLTAAAITDTAPALEHRLIDGRLDTFWLSSGIKQQTVTLDMGRPREIGGAVIDWVPGLQATRYTVRGSIDGRRWKVLRNVIAGTYPTHWLALPETEARYVRFDLQDGPNWRYGIKEIHLQPLAFAATPNDFIKSLASLWPRGSFPRGFSGEQSYWTILGLDGGSEQGLINTDGAIEATKSGFSIEPFVVMDGNRLLRWSDVSSEQSLQEGYLPIPRVEWRHDQVNLQVTAFVQGTPEQAQVVARYQLRNTSKQARDFALALAVRPFQVNPPSQFLNTPGGISRIDQLVFNGTQVSVNGKPRVFTSRAPDAAFATSFDAGMDVVHLAQAPLPHTTQVNDDSGLASGVMLFRWHLQPNEIREIAVLIPQNGSPGWSSGFDAKQAQQQVAQMWHDKLDLVRIEVPTEGRPIVDTLRTAMSHMLISRDGSSLQPGTRSYSRSWIRDGAMISEALLRLGREDVVRDYINWFSPYQFANGMVPCCVDHRGSDPVPENDSHGELIYTIGAYYRYTGDRDFLAAMWPHVNAAAAYMDTLRLSERTEAHFMRDPAFYGMMPASISHEGYSAKPVHAYWDNFWALRGYEDAAHLASVLDKPEDAVRLSASRDEFAADLSASLRSTVRNHGIDYLPGSAEHGDFDATSTAVALALEGERSLLPQDLLANTFERYWTQFVERRDGKRKWKDYTPYEWRNVSAFVRLDWRNRVWDAATFFLRDRAPPAWNQWAEVVSHTPNVPFFVGDLPHAWVASDFVRSVLDMFAYTRESDASLVIAAGVPVHWFGGEGVALHDLRTPHGRLSYRIQGSEKQLRIELKSGLLMPSGGVVFRWPYAGVPGASRINGEVAAWQGRELRILRLPATVEIDMPAATLHRTERVGP</sequence>
<dbReference type="STRING" id="1444770.AF72_08300"/>